<dbReference type="InterPro" id="IPR011009">
    <property type="entry name" value="Kinase-like_dom_sf"/>
</dbReference>
<dbReference type="Proteomes" id="UP000265703">
    <property type="component" value="Unassembled WGS sequence"/>
</dbReference>
<evidence type="ECO:0000256" key="2">
    <source>
        <dbReference type="ARBA" id="ARBA00022679"/>
    </source>
</evidence>
<feature type="domain" description="Protein kinase" evidence="6">
    <location>
        <begin position="1"/>
        <end position="104"/>
    </location>
</feature>
<keyword evidence="1" id="KW-0723">Serine/threonine-protein kinase</keyword>
<dbReference type="Gene3D" id="1.10.510.10">
    <property type="entry name" value="Transferase(Phosphotransferase) domain 1"/>
    <property type="match status" value="2"/>
</dbReference>
<evidence type="ECO:0000256" key="3">
    <source>
        <dbReference type="ARBA" id="ARBA00022741"/>
    </source>
</evidence>
<sequence>MGLCGEVGNIDETKIYGIMPFVAPEVLKGKPYKQAADIYSFVMVPISDMGLCGEVGNIDETKIYGIMPFVAPEVLKGKPYKQAADIYSFGMFMYYVATGRQLCT</sequence>
<evidence type="ECO:0000256" key="1">
    <source>
        <dbReference type="ARBA" id="ARBA00022527"/>
    </source>
</evidence>
<keyword evidence="3" id="KW-0547">Nucleotide-binding</keyword>
<keyword evidence="8" id="KW-1185">Reference proteome</keyword>
<proteinExistence type="predicted"/>
<dbReference type="GO" id="GO:0005524">
    <property type="term" value="F:ATP binding"/>
    <property type="evidence" value="ECO:0007669"/>
    <property type="project" value="UniProtKB-KW"/>
</dbReference>
<gene>
    <name evidence="7" type="ORF">C1645_849786</name>
</gene>
<dbReference type="EMBL" id="QKYT01000192">
    <property type="protein sequence ID" value="RIA90093.1"/>
    <property type="molecule type" value="Genomic_DNA"/>
</dbReference>
<dbReference type="Pfam" id="PF00069">
    <property type="entry name" value="Pkinase"/>
    <property type="match status" value="1"/>
</dbReference>
<dbReference type="InterPro" id="IPR000719">
    <property type="entry name" value="Prot_kinase_dom"/>
</dbReference>
<dbReference type="GO" id="GO:0004674">
    <property type="term" value="F:protein serine/threonine kinase activity"/>
    <property type="evidence" value="ECO:0007669"/>
    <property type="project" value="UniProtKB-KW"/>
</dbReference>
<reference evidence="7 8" key="1">
    <citation type="submission" date="2018-06" db="EMBL/GenBank/DDBJ databases">
        <title>Comparative genomics reveals the genomic features of Rhizophagus irregularis, R. cerebriforme, R. diaphanum and Gigaspora rosea, and their symbiotic lifestyle signature.</title>
        <authorList>
            <person name="Morin E."/>
            <person name="San Clemente H."/>
            <person name="Chen E.C.H."/>
            <person name="De La Providencia I."/>
            <person name="Hainaut M."/>
            <person name="Kuo A."/>
            <person name="Kohler A."/>
            <person name="Murat C."/>
            <person name="Tang N."/>
            <person name="Roy S."/>
            <person name="Loubradou J."/>
            <person name="Henrissat B."/>
            <person name="Grigoriev I.V."/>
            <person name="Corradi N."/>
            <person name="Roux C."/>
            <person name="Martin F.M."/>
        </authorList>
    </citation>
    <scope>NUCLEOTIDE SEQUENCE [LARGE SCALE GENOMIC DNA]</scope>
    <source>
        <strain evidence="7 8">DAOM 227022</strain>
    </source>
</reference>
<organism evidence="7 8">
    <name type="scientific">Glomus cerebriforme</name>
    <dbReference type="NCBI Taxonomy" id="658196"/>
    <lineage>
        <taxon>Eukaryota</taxon>
        <taxon>Fungi</taxon>
        <taxon>Fungi incertae sedis</taxon>
        <taxon>Mucoromycota</taxon>
        <taxon>Glomeromycotina</taxon>
        <taxon>Glomeromycetes</taxon>
        <taxon>Glomerales</taxon>
        <taxon>Glomeraceae</taxon>
        <taxon>Glomus</taxon>
    </lineage>
</organism>
<name>A0A397SVM2_9GLOM</name>
<evidence type="ECO:0000256" key="5">
    <source>
        <dbReference type="ARBA" id="ARBA00022840"/>
    </source>
</evidence>
<comment type="caution">
    <text evidence="7">The sequence shown here is derived from an EMBL/GenBank/DDBJ whole genome shotgun (WGS) entry which is preliminary data.</text>
</comment>
<keyword evidence="2" id="KW-0808">Transferase</keyword>
<dbReference type="PROSITE" id="PS50011">
    <property type="entry name" value="PROTEIN_KINASE_DOM"/>
    <property type="match status" value="1"/>
</dbReference>
<keyword evidence="5" id="KW-0067">ATP-binding</keyword>
<evidence type="ECO:0000256" key="4">
    <source>
        <dbReference type="ARBA" id="ARBA00022777"/>
    </source>
</evidence>
<evidence type="ECO:0000313" key="7">
    <source>
        <dbReference type="EMBL" id="RIA90093.1"/>
    </source>
</evidence>
<keyword evidence="4" id="KW-0418">Kinase</keyword>
<dbReference type="OrthoDB" id="2424465at2759"/>
<dbReference type="SUPFAM" id="SSF56112">
    <property type="entry name" value="Protein kinase-like (PK-like)"/>
    <property type="match status" value="2"/>
</dbReference>
<dbReference type="AlphaFoldDB" id="A0A397SVM2"/>
<dbReference type="PANTHER" id="PTHR24351">
    <property type="entry name" value="RIBOSOMAL PROTEIN S6 KINASE"/>
    <property type="match status" value="1"/>
</dbReference>
<evidence type="ECO:0000259" key="6">
    <source>
        <dbReference type="PROSITE" id="PS50011"/>
    </source>
</evidence>
<evidence type="ECO:0000313" key="8">
    <source>
        <dbReference type="Proteomes" id="UP000265703"/>
    </source>
</evidence>
<protein>
    <recommendedName>
        <fullName evidence="6">Protein kinase domain-containing protein</fullName>
    </recommendedName>
</protein>
<accession>A0A397SVM2</accession>